<keyword evidence="11" id="KW-1185">Reference proteome</keyword>
<keyword evidence="2" id="KW-0479">Metal-binding</keyword>
<evidence type="ECO:0000313" key="11">
    <source>
        <dbReference type="Proteomes" id="UP001230908"/>
    </source>
</evidence>
<dbReference type="InterPro" id="IPR005073">
    <property type="entry name" value="Peptidase_M74"/>
</dbReference>
<evidence type="ECO:0000256" key="7">
    <source>
        <dbReference type="ARBA" id="ARBA00023049"/>
    </source>
</evidence>
<gene>
    <name evidence="10" type="ORF">RB614_27400</name>
</gene>
<dbReference type="Gene3D" id="3.30.1380.10">
    <property type="match status" value="1"/>
</dbReference>
<dbReference type="InterPro" id="IPR036365">
    <property type="entry name" value="PGBD-like_sf"/>
</dbReference>
<keyword evidence="3" id="KW-0732">Signal</keyword>
<keyword evidence="1" id="KW-0645">Protease</keyword>
<name>A0ABU0ZMS3_9ACTN</name>
<feature type="domain" description="Peptidoglycan binding-like" evidence="9">
    <location>
        <begin position="115"/>
        <end position="169"/>
    </location>
</feature>
<proteinExistence type="predicted"/>
<keyword evidence="6" id="KW-0862">Zinc</keyword>
<dbReference type="Pfam" id="PF01471">
    <property type="entry name" value="PG_binding_1"/>
    <property type="match status" value="2"/>
</dbReference>
<dbReference type="Gene3D" id="1.10.101.10">
    <property type="entry name" value="PGBD-like superfamily/PGBD"/>
    <property type="match status" value="1"/>
</dbReference>
<evidence type="ECO:0000256" key="6">
    <source>
        <dbReference type="ARBA" id="ARBA00022833"/>
    </source>
</evidence>
<feature type="domain" description="Peptidoglycan binding-like" evidence="9">
    <location>
        <begin position="52"/>
        <end position="106"/>
    </location>
</feature>
<dbReference type="SUPFAM" id="SSF55166">
    <property type="entry name" value="Hedgehog/DD-peptidase"/>
    <property type="match status" value="1"/>
</dbReference>
<evidence type="ECO:0000256" key="4">
    <source>
        <dbReference type="ARBA" id="ARBA00022764"/>
    </source>
</evidence>
<dbReference type="SUPFAM" id="SSF47090">
    <property type="entry name" value="PGBD-like"/>
    <property type="match status" value="2"/>
</dbReference>
<dbReference type="EMBL" id="JAVHUY010000029">
    <property type="protein sequence ID" value="MDQ7908258.1"/>
    <property type="molecule type" value="Genomic_DNA"/>
</dbReference>
<organism evidence="10 11">
    <name type="scientific">Phytohabitans maris</name>
    <dbReference type="NCBI Taxonomy" id="3071409"/>
    <lineage>
        <taxon>Bacteria</taxon>
        <taxon>Bacillati</taxon>
        <taxon>Actinomycetota</taxon>
        <taxon>Actinomycetes</taxon>
        <taxon>Micromonosporales</taxon>
        <taxon>Micromonosporaceae</taxon>
    </lineage>
</organism>
<evidence type="ECO:0000256" key="8">
    <source>
        <dbReference type="SAM" id="MobiDB-lite"/>
    </source>
</evidence>
<dbReference type="RefSeq" id="WP_308715528.1">
    <property type="nucleotide sequence ID" value="NZ_JAVHUY010000029.1"/>
</dbReference>
<dbReference type="InterPro" id="IPR009045">
    <property type="entry name" value="Zn_M74/Hedgehog-like"/>
</dbReference>
<comment type="caution">
    <text evidence="10">The sequence shown here is derived from an EMBL/GenBank/DDBJ whole genome shotgun (WGS) entry which is preliminary data.</text>
</comment>
<feature type="compositionally biased region" description="Basic and acidic residues" evidence="8">
    <location>
        <begin position="226"/>
        <end position="239"/>
    </location>
</feature>
<dbReference type="InterPro" id="IPR002477">
    <property type="entry name" value="Peptidoglycan-bd-like"/>
</dbReference>
<accession>A0ABU0ZMS3</accession>
<protein>
    <submittedName>
        <fullName evidence="10">Penicillin-insensitive murein endopeptidase</fullName>
    </submittedName>
</protein>
<dbReference type="InterPro" id="IPR036366">
    <property type="entry name" value="PGBDSf"/>
</dbReference>
<evidence type="ECO:0000259" key="9">
    <source>
        <dbReference type="Pfam" id="PF01471"/>
    </source>
</evidence>
<evidence type="ECO:0000256" key="5">
    <source>
        <dbReference type="ARBA" id="ARBA00022801"/>
    </source>
</evidence>
<sequence length="332" mass="34892">MRTHKAGRRWSRLATRLLVVTMLALPAAAFGAGGASAFGGAFYPAQRLGNRGVDVLAIEYLLQHHGHDVPADGQFTSSVDTAVRAFQSARGLGVDGIVGPRTWAALVVTIGRGASGPAVRAVQEQLNEKRNAGLAVSGTFDDATHAAVVAFQGHAAIAADGIVGAVTWTNLAWHYAYPDMSAGLCDQDPDGNGTANWATGAAVAQLEAAAASFAGTGQGQVPLGDASREHGGDIPGHSSHEVGLDIDVWPIRTDSAQCTAGRITWRSSTYDRAATRQLVQAIRSAAPGHVRLVFFNDPTLIAEGLTTEYAGHDNHLHIRYCERVHPNSLYTC</sequence>
<evidence type="ECO:0000256" key="3">
    <source>
        <dbReference type="ARBA" id="ARBA00022729"/>
    </source>
</evidence>
<dbReference type="Pfam" id="PF03411">
    <property type="entry name" value="Peptidase_M74"/>
    <property type="match status" value="1"/>
</dbReference>
<keyword evidence="7" id="KW-0482">Metalloprotease</keyword>
<keyword evidence="4" id="KW-0574">Periplasm</keyword>
<evidence type="ECO:0000313" key="10">
    <source>
        <dbReference type="EMBL" id="MDQ7908258.1"/>
    </source>
</evidence>
<evidence type="ECO:0000256" key="2">
    <source>
        <dbReference type="ARBA" id="ARBA00022723"/>
    </source>
</evidence>
<evidence type="ECO:0000256" key="1">
    <source>
        <dbReference type="ARBA" id="ARBA00022670"/>
    </source>
</evidence>
<feature type="region of interest" description="Disordered" evidence="8">
    <location>
        <begin position="217"/>
        <end position="239"/>
    </location>
</feature>
<dbReference type="Proteomes" id="UP001230908">
    <property type="component" value="Unassembled WGS sequence"/>
</dbReference>
<keyword evidence="5" id="KW-0378">Hydrolase</keyword>
<reference evidence="10 11" key="1">
    <citation type="submission" date="2023-08" db="EMBL/GenBank/DDBJ databases">
        <title>Phytohabitans sansha sp. nov., isolated from marine sediment.</title>
        <authorList>
            <person name="Zhao Y."/>
            <person name="Yi K."/>
        </authorList>
    </citation>
    <scope>NUCLEOTIDE SEQUENCE [LARGE SCALE GENOMIC DNA]</scope>
    <source>
        <strain evidence="10 11">ZYX-F-186</strain>
    </source>
</reference>